<dbReference type="PANTHER" id="PTHR30109">
    <property type="entry name" value="HYDROXYLAMINE REDUCTASE"/>
    <property type="match status" value="1"/>
</dbReference>
<evidence type="ECO:0000256" key="2">
    <source>
        <dbReference type="ARBA" id="ARBA00023004"/>
    </source>
</evidence>
<keyword evidence="2" id="KW-0408">Iron</keyword>
<dbReference type="GO" id="GO:0042542">
    <property type="term" value="P:response to hydrogen peroxide"/>
    <property type="evidence" value="ECO:0007669"/>
    <property type="project" value="TreeGrafter"/>
</dbReference>
<protein>
    <submittedName>
        <fullName evidence="4">Uncharacterized protein</fullName>
    </submittedName>
</protein>
<dbReference type="GO" id="GO:0046872">
    <property type="term" value="F:metal ion binding"/>
    <property type="evidence" value="ECO:0007669"/>
    <property type="project" value="UniProtKB-KW"/>
</dbReference>
<gene>
    <name evidence="4" type="ORF">IAA86_03060</name>
</gene>
<proteinExistence type="predicted"/>
<organism evidence="4 5">
    <name type="scientific">Candidatus Galligastranaerophilus intestinavium</name>
    <dbReference type="NCBI Taxonomy" id="2840836"/>
    <lineage>
        <taxon>Bacteria</taxon>
        <taxon>Candidatus Galligastranaerophilus</taxon>
    </lineage>
</organism>
<evidence type="ECO:0000313" key="4">
    <source>
        <dbReference type="EMBL" id="HIS73982.1"/>
    </source>
</evidence>
<dbReference type="InterPro" id="IPR016099">
    <property type="entry name" value="Prismane-like_a/b-sand"/>
</dbReference>
<keyword evidence="3" id="KW-0411">Iron-sulfur</keyword>
<dbReference type="Pfam" id="PF03063">
    <property type="entry name" value="Prismane"/>
    <property type="match status" value="1"/>
</dbReference>
<sequence length="487" mass="56208">MYEFLKNLSDKSNCQSMGICSIDPTVSAIEELLLSQIRETSFYILKLRDLGQTNREIEKNLIKGLSIIMINTSFDKDDLVNFLLTLCQDKKNAKEKYISICKENRQPCELINSDFDLCEHCKLSSMIKIGENKLQNKYRGVTQEKQRLFELITLFAKTSAIVLELYKKITNDTSYYDFEIIRFFALTNTLSTRCEKLKRRILEFSKMSFELQHKISESFENRWGKRQSAKILLTPRKGKCILISGPDLFELEKLLETIGERKIDVYTNSLMFIAHTYPKFKNNKNLVGHLGTQNPQIDFSDFPGAILITQNFVQKIDSLLRGTMYSNKIIAPNRVFKIKDNDYEPLIQAALRLEGYDKTREKSYMEISHNFEKLDNTLKELKGESVVIMVGDNIDKDNVQDFGGKKVINLECPIESDLLIRALTKCKEFEIKTDLFFTTCTISGINTLMSTLFMNLEGLYLVNCSSALINPHVLESLELDFNVKIIR</sequence>
<name>A0A9D1FHW1_9BACT</name>
<reference evidence="4" key="2">
    <citation type="journal article" date="2021" name="PeerJ">
        <title>Extensive microbial diversity within the chicken gut microbiome revealed by metagenomics and culture.</title>
        <authorList>
            <person name="Gilroy R."/>
            <person name="Ravi A."/>
            <person name="Getino M."/>
            <person name="Pursley I."/>
            <person name="Horton D.L."/>
            <person name="Alikhan N.F."/>
            <person name="Baker D."/>
            <person name="Gharbi K."/>
            <person name="Hall N."/>
            <person name="Watson M."/>
            <person name="Adriaenssens E.M."/>
            <person name="Foster-Nyarko E."/>
            <person name="Jarju S."/>
            <person name="Secka A."/>
            <person name="Antonio M."/>
            <person name="Oren A."/>
            <person name="Chaudhuri R.R."/>
            <person name="La Ragione R."/>
            <person name="Hildebrand F."/>
            <person name="Pallen M.J."/>
        </authorList>
    </citation>
    <scope>NUCLEOTIDE SEQUENCE</scope>
    <source>
        <strain evidence="4">CHK152-2871</strain>
    </source>
</reference>
<dbReference type="EMBL" id="DVJQ01000026">
    <property type="protein sequence ID" value="HIS73982.1"/>
    <property type="molecule type" value="Genomic_DNA"/>
</dbReference>
<reference evidence="4" key="1">
    <citation type="submission" date="2020-10" db="EMBL/GenBank/DDBJ databases">
        <authorList>
            <person name="Gilroy R."/>
        </authorList>
    </citation>
    <scope>NUCLEOTIDE SEQUENCE</scope>
    <source>
        <strain evidence="4">CHK152-2871</strain>
    </source>
</reference>
<comment type="caution">
    <text evidence="4">The sequence shown here is derived from an EMBL/GenBank/DDBJ whole genome shotgun (WGS) entry which is preliminary data.</text>
</comment>
<dbReference type="InterPro" id="IPR004137">
    <property type="entry name" value="HCP/CODH"/>
</dbReference>
<keyword evidence="1" id="KW-0479">Metal-binding</keyword>
<dbReference type="InterPro" id="IPR016100">
    <property type="entry name" value="Prismane_a-bundle"/>
</dbReference>
<evidence type="ECO:0000313" key="5">
    <source>
        <dbReference type="Proteomes" id="UP000886865"/>
    </source>
</evidence>
<accession>A0A9D1FHW1</accession>
<dbReference type="Proteomes" id="UP000886865">
    <property type="component" value="Unassembled WGS sequence"/>
</dbReference>
<evidence type="ECO:0000256" key="1">
    <source>
        <dbReference type="ARBA" id="ARBA00022723"/>
    </source>
</evidence>
<dbReference type="Gene3D" id="3.40.50.2030">
    <property type="match status" value="1"/>
</dbReference>
<dbReference type="SUPFAM" id="SSF56821">
    <property type="entry name" value="Prismane protein-like"/>
    <property type="match status" value="1"/>
</dbReference>
<dbReference type="GO" id="GO:0051536">
    <property type="term" value="F:iron-sulfur cluster binding"/>
    <property type="evidence" value="ECO:0007669"/>
    <property type="project" value="UniProtKB-KW"/>
</dbReference>
<dbReference type="PANTHER" id="PTHR30109:SF0">
    <property type="entry name" value="HYDROXYLAMINE REDUCTASE"/>
    <property type="match status" value="1"/>
</dbReference>
<dbReference type="Gene3D" id="1.20.1270.20">
    <property type="match status" value="1"/>
</dbReference>
<dbReference type="GO" id="GO:0050418">
    <property type="term" value="F:hydroxylamine reductase activity"/>
    <property type="evidence" value="ECO:0007669"/>
    <property type="project" value="TreeGrafter"/>
</dbReference>
<dbReference type="AlphaFoldDB" id="A0A9D1FHW1"/>
<dbReference type="InterPro" id="IPR011254">
    <property type="entry name" value="Prismane-like_sf"/>
</dbReference>
<dbReference type="GO" id="GO:0004601">
    <property type="term" value="F:peroxidase activity"/>
    <property type="evidence" value="ECO:0007669"/>
    <property type="project" value="TreeGrafter"/>
</dbReference>
<evidence type="ECO:0000256" key="3">
    <source>
        <dbReference type="ARBA" id="ARBA00023014"/>
    </source>
</evidence>